<dbReference type="Proteomes" id="UP000322294">
    <property type="component" value="Unassembled WGS sequence"/>
</dbReference>
<keyword evidence="4" id="KW-0411">Iron-sulfur</keyword>
<dbReference type="PANTHER" id="PTHR32329:SF7">
    <property type="entry name" value="ACTIVATOR OF 2-HYDROXYACYL-COA-HYDRATASE"/>
    <property type="match status" value="1"/>
</dbReference>
<proteinExistence type="predicted"/>
<evidence type="ECO:0000259" key="5">
    <source>
        <dbReference type="Pfam" id="PF01869"/>
    </source>
</evidence>
<dbReference type="InterPro" id="IPR002731">
    <property type="entry name" value="ATPase_BadF"/>
</dbReference>
<evidence type="ECO:0000313" key="7">
    <source>
        <dbReference type="Proteomes" id="UP000322294"/>
    </source>
</evidence>
<sequence>MAHYLGIDVGSVSTNLIILDENGDVEDAVYIRTQGQPIKAVQEGLRLLNSRSNGKWDIRGVGTTGSGRQLAAVIAGADIVKNEITAHAIAAQKEVPDVRTVIEIGGQDSKIIILRDGVVTDFAMNTVCAAGTGSFLDQQANRLGIPIEEFGAYALRSKNPVRIAGRCAVFAESDMIHKQQLGYKIEDIIRGLCQALVRNYLNNVGKGKEILPRVVFQGGVAANIGMKAAFEEALGMEVYVPKYHHVMGALGAALLARDAGVKNTKFRGFQASDIEFTADSFECQGCSNHCEVVNIKMEGKVIARWGDRCNRWKTIEDFDVA</sequence>
<evidence type="ECO:0000256" key="2">
    <source>
        <dbReference type="ARBA" id="ARBA00022723"/>
    </source>
</evidence>
<dbReference type="GO" id="GO:0046872">
    <property type="term" value="F:metal ion binding"/>
    <property type="evidence" value="ECO:0007669"/>
    <property type="project" value="UniProtKB-KW"/>
</dbReference>
<evidence type="ECO:0000256" key="3">
    <source>
        <dbReference type="ARBA" id="ARBA00023004"/>
    </source>
</evidence>
<protein>
    <submittedName>
        <fullName evidence="6">Putative CoA-substrate-specific enzyme activase</fullName>
    </submittedName>
</protein>
<evidence type="ECO:0000256" key="1">
    <source>
        <dbReference type="ARBA" id="ARBA00001966"/>
    </source>
</evidence>
<comment type="cofactor">
    <cofactor evidence="1">
        <name>[4Fe-4S] cluster</name>
        <dbReference type="ChEBI" id="CHEBI:49883"/>
    </cofactor>
</comment>
<dbReference type="AlphaFoldDB" id="A0A5S5AN44"/>
<dbReference type="InterPro" id="IPR008275">
    <property type="entry name" value="CoA_E_activase_dom"/>
</dbReference>
<name>A0A5S5AN44_9FIRM</name>
<dbReference type="GO" id="GO:0051536">
    <property type="term" value="F:iron-sulfur cluster binding"/>
    <property type="evidence" value="ECO:0007669"/>
    <property type="project" value="UniProtKB-KW"/>
</dbReference>
<dbReference type="RefSeq" id="WP_148867442.1">
    <property type="nucleotide sequence ID" value="NZ_VNHO01000018.1"/>
</dbReference>
<keyword evidence="3" id="KW-0408">Iron</keyword>
<dbReference type="PANTHER" id="PTHR32329">
    <property type="entry name" value="BIFUNCTIONAL PROTEIN [INCLUDES 2-HYDROXYACYL-COA DEHYDRATASE (N-TER) AND ITS ACTIVATOR DOMAIN (C_TERM)-RELATED"/>
    <property type="match status" value="1"/>
</dbReference>
<dbReference type="EMBL" id="VNHO01000018">
    <property type="protein sequence ID" value="TYP52451.1"/>
    <property type="molecule type" value="Genomic_DNA"/>
</dbReference>
<accession>A0A5S5AN44</accession>
<dbReference type="OrthoDB" id="9778513at2"/>
<dbReference type="InterPro" id="IPR043129">
    <property type="entry name" value="ATPase_NBD"/>
</dbReference>
<dbReference type="NCBIfam" id="TIGR00241">
    <property type="entry name" value="CoA_E_activ"/>
    <property type="match status" value="1"/>
</dbReference>
<evidence type="ECO:0000256" key="4">
    <source>
        <dbReference type="ARBA" id="ARBA00023014"/>
    </source>
</evidence>
<evidence type="ECO:0000313" key="6">
    <source>
        <dbReference type="EMBL" id="TYP52451.1"/>
    </source>
</evidence>
<keyword evidence="7" id="KW-1185">Reference proteome</keyword>
<gene>
    <name evidence="6" type="ORF">LZ11_01718</name>
</gene>
<comment type="caution">
    <text evidence="6">The sequence shown here is derived from an EMBL/GenBank/DDBJ whole genome shotgun (WGS) entry which is preliminary data.</text>
</comment>
<dbReference type="Gene3D" id="3.30.420.40">
    <property type="match status" value="2"/>
</dbReference>
<reference evidence="6 7" key="1">
    <citation type="submission" date="2019-07" db="EMBL/GenBank/DDBJ databases">
        <title>Genomic Encyclopedia of Type Strains, Phase I: the one thousand microbial genomes (KMG-I) project.</title>
        <authorList>
            <person name="Kyrpides N."/>
        </authorList>
    </citation>
    <scope>NUCLEOTIDE SEQUENCE [LARGE SCALE GENOMIC DNA]</scope>
    <source>
        <strain evidence="6 7">DSM 16647</strain>
    </source>
</reference>
<organism evidence="6 7">
    <name type="scientific">Thermosediminibacter litoriperuensis</name>
    <dbReference type="NCBI Taxonomy" id="291989"/>
    <lineage>
        <taxon>Bacteria</taxon>
        <taxon>Bacillati</taxon>
        <taxon>Bacillota</taxon>
        <taxon>Clostridia</taxon>
        <taxon>Thermosediminibacterales</taxon>
        <taxon>Thermosediminibacteraceae</taxon>
        <taxon>Thermosediminibacter</taxon>
    </lineage>
</organism>
<feature type="domain" description="ATPase BadF/BadG/BcrA/BcrD type" evidence="5">
    <location>
        <begin position="5"/>
        <end position="256"/>
    </location>
</feature>
<dbReference type="CDD" id="cd24035">
    <property type="entry name" value="ASKHA_NBD_O66634-like_rpt2"/>
    <property type="match status" value="1"/>
</dbReference>
<dbReference type="InterPro" id="IPR051805">
    <property type="entry name" value="Dehydratase_Activator_Redct"/>
</dbReference>
<keyword evidence="2" id="KW-0479">Metal-binding</keyword>
<dbReference type="SUPFAM" id="SSF53067">
    <property type="entry name" value="Actin-like ATPase domain"/>
    <property type="match status" value="1"/>
</dbReference>
<dbReference type="Pfam" id="PF01869">
    <property type="entry name" value="BcrAD_BadFG"/>
    <property type="match status" value="1"/>
</dbReference>